<reference evidence="1 2" key="1">
    <citation type="journal article" date="2023" name="ACS Omega">
        <title>Identification of the Neoaspergillic Acid Biosynthesis Gene Cluster by Establishing an In Vitro CRISPR-Ribonucleoprotein Genetic System in Aspergillus melleus.</title>
        <authorList>
            <person name="Yuan B."/>
            <person name="Grau M.F."/>
            <person name="Murata R.M."/>
            <person name="Torok T."/>
            <person name="Venkateswaran K."/>
            <person name="Stajich J.E."/>
            <person name="Wang C.C.C."/>
        </authorList>
    </citation>
    <scope>NUCLEOTIDE SEQUENCE [LARGE SCALE GENOMIC DNA]</scope>
    <source>
        <strain evidence="1 2">IMV 1140</strain>
    </source>
</reference>
<sequence>MARRASLRKKSAPNPPPAPQPTTKNAAIGRKRKAPAGAAPASEPPARGPKRQKGQFPNDLISVDPTELSCLTKGGTASSTIFNIVPSKKLDVYACGTNCYGELGLGNLWRKSEFARPVLNANLAAETVGVVQLVVGGIHSAALTCDNRIMTWGVNDDATLGRDTKEDLKDEIMTDAKIEESESDDDDDVTLNMKEATPLPVDSSLFPKGTVFAQLSATDSATYALTTDGLVYGWGTFRGINGEIGFAPYSNSKQVTPLLMPGLKNVTKLAAGAQHMLALTSAGTVYSWGCNEQYQLGRRRTSRSRDVHPLIPDQCALPGGVVDIGAGMYHSFAIHKTGTVYGWGSNNFGQVGIASNAGENDAIMPYPTRVKSLAKTPKIVQIHGGKDHSIAVDQKGQCFTWGRIENKALGYDPEVLSEDKIIYDSRDRPRISVQPQAIPTLENIVYATAGTDHSFAISADGNAYSWGFNAQCQAGKPSSTDEIILPTLLDGKHIAGKRLVSASAGGQFSIVLGDHVSE</sequence>
<dbReference type="Proteomes" id="UP001177260">
    <property type="component" value="Unassembled WGS sequence"/>
</dbReference>
<accession>A0ACC3AUN5</accession>
<protein>
    <submittedName>
        <fullName evidence="1">Uncharacterized protein</fullName>
    </submittedName>
</protein>
<evidence type="ECO:0000313" key="2">
    <source>
        <dbReference type="Proteomes" id="UP001177260"/>
    </source>
</evidence>
<proteinExistence type="predicted"/>
<evidence type="ECO:0000313" key="1">
    <source>
        <dbReference type="EMBL" id="KAK1141318.1"/>
    </source>
</evidence>
<organism evidence="1 2">
    <name type="scientific">Aspergillus melleus</name>
    <dbReference type="NCBI Taxonomy" id="138277"/>
    <lineage>
        <taxon>Eukaryota</taxon>
        <taxon>Fungi</taxon>
        <taxon>Dikarya</taxon>
        <taxon>Ascomycota</taxon>
        <taxon>Pezizomycotina</taxon>
        <taxon>Eurotiomycetes</taxon>
        <taxon>Eurotiomycetidae</taxon>
        <taxon>Eurotiales</taxon>
        <taxon>Aspergillaceae</taxon>
        <taxon>Aspergillus</taxon>
        <taxon>Aspergillus subgen. Circumdati</taxon>
    </lineage>
</organism>
<comment type="caution">
    <text evidence="1">The sequence shown here is derived from an EMBL/GenBank/DDBJ whole genome shotgun (WGS) entry which is preliminary data.</text>
</comment>
<name>A0ACC3AUN5_9EURO</name>
<keyword evidence="2" id="KW-1185">Reference proteome</keyword>
<gene>
    <name evidence="1" type="ORF">N8T08_009225</name>
</gene>
<dbReference type="EMBL" id="JAOPJF010000066">
    <property type="protein sequence ID" value="KAK1141318.1"/>
    <property type="molecule type" value="Genomic_DNA"/>
</dbReference>